<feature type="region of interest" description="Disordered" evidence="1">
    <location>
        <begin position="100"/>
        <end position="121"/>
    </location>
</feature>
<proteinExistence type="predicted"/>
<evidence type="ECO:0000256" key="1">
    <source>
        <dbReference type="SAM" id="MobiDB-lite"/>
    </source>
</evidence>
<gene>
    <name evidence="2" type="ORF">EVAR_89258_1</name>
</gene>
<accession>A0A4C1VJ76</accession>
<evidence type="ECO:0000313" key="2">
    <source>
        <dbReference type="EMBL" id="GBP39036.1"/>
    </source>
</evidence>
<name>A0A4C1VJ76_EUMVA</name>
<dbReference type="AlphaFoldDB" id="A0A4C1VJ76"/>
<protein>
    <submittedName>
        <fullName evidence="2">Uncharacterized protein</fullName>
    </submittedName>
</protein>
<evidence type="ECO:0000313" key="3">
    <source>
        <dbReference type="Proteomes" id="UP000299102"/>
    </source>
</evidence>
<dbReference type="Proteomes" id="UP000299102">
    <property type="component" value="Unassembled WGS sequence"/>
</dbReference>
<organism evidence="2 3">
    <name type="scientific">Eumeta variegata</name>
    <name type="common">Bagworm moth</name>
    <name type="synonym">Eumeta japonica</name>
    <dbReference type="NCBI Taxonomy" id="151549"/>
    <lineage>
        <taxon>Eukaryota</taxon>
        <taxon>Metazoa</taxon>
        <taxon>Ecdysozoa</taxon>
        <taxon>Arthropoda</taxon>
        <taxon>Hexapoda</taxon>
        <taxon>Insecta</taxon>
        <taxon>Pterygota</taxon>
        <taxon>Neoptera</taxon>
        <taxon>Endopterygota</taxon>
        <taxon>Lepidoptera</taxon>
        <taxon>Glossata</taxon>
        <taxon>Ditrysia</taxon>
        <taxon>Tineoidea</taxon>
        <taxon>Psychidae</taxon>
        <taxon>Oiketicinae</taxon>
        <taxon>Eumeta</taxon>
    </lineage>
</organism>
<dbReference type="EMBL" id="BGZK01000358">
    <property type="protein sequence ID" value="GBP39036.1"/>
    <property type="molecule type" value="Genomic_DNA"/>
</dbReference>
<sequence length="121" mass="13351">MAILSSLIIRANATTSGRVRNRFRIFPSHKETVGEDGAMPYADIKPPPRSDGSYCQRNDLLVKIAKLQHELAEIGPSKPFSGEIVSCKSELAQLPLSRWSSGRLSPGASRWPRPFCSRRGS</sequence>
<comment type="caution">
    <text evidence="2">The sequence shown here is derived from an EMBL/GenBank/DDBJ whole genome shotgun (WGS) entry which is preliminary data.</text>
</comment>
<reference evidence="2 3" key="1">
    <citation type="journal article" date="2019" name="Commun. Biol.">
        <title>The bagworm genome reveals a unique fibroin gene that provides high tensile strength.</title>
        <authorList>
            <person name="Kono N."/>
            <person name="Nakamura H."/>
            <person name="Ohtoshi R."/>
            <person name="Tomita M."/>
            <person name="Numata K."/>
            <person name="Arakawa K."/>
        </authorList>
    </citation>
    <scope>NUCLEOTIDE SEQUENCE [LARGE SCALE GENOMIC DNA]</scope>
</reference>
<keyword evidence="3" id="KW-1185">Reference proteome</keyword>